<evidence type="ECO:0000259" key="9">
    <source>
        <dbReference type="Pfam" id="PF16420"/>
    </source>
</evidence>
<dbReference type="SUPFAM" id="SSF69572">
    <property type="entry name" value="Activating enzymes of the ubiquitin-like proteins"/>
    <property type="match status" value="1"/>
</dbReference>
<dbReference type="FunFam" id="3.40.50.720:FF:000243">
    <property type="entry name" value="Ubiquitin-like modifier-activating enzyme ATG7"/>
    <property type="match status" value="1"/>
</dbReference>
<dbReference type="Gene3D" id="3.40.140.70">
    <property type="entry name" value="Ubiquitin-like modifier-activating enzyme ATG7 N-terminal domain"/>
    <property type="match status" value="1"/>
</dbReference>
<name>A0A1G4IWU4_9SACH</name>
<comment type="subcellular location">
    <subcellularLocation>
        <location evidence="7">Cytoplasm</location>
    </subcellularLocation>
    <subcellularLocation>
        <location evidence="7">Preautophagosomal structure</location>
    </subcellularLocation>
</comment>
<dbReference type="InterPro" id="IPR045886">
    <property type="entry name" value="ThiF/MoeB/HesA"/>
</dbReference>
<dbReference type="GO" id="GO:0034727">
    <property type="term" value="P:piecemeal microautophagy of the nucleus"/>
    <property type="evidence" value="ECO:0007669"/>
    <property type="project" value="TreeGrafter"/>
</dbReference>
<feature type="domain" description="Ubiquitin-like modifier-activating enzyme Atg7 N-terminal" evidence="9">
    <location>
        <begin position="10"/>
        <end position="285"/>
    </location>
</feature>
<accession>A0A1G4IWU4</accession>
<evidence type="ECO:0000256" key="5">
    <source>
        <dbReference type="ARBA" id="ARBA00023006"/>
    </source>
</evidence>
<dbReference type="PANTHER" id="PTHR10953:SF3">
    <property type="entry name" value="UBIQUITIN-LIKE MODIFIER-ACTIVATING ENZYME ATG7"/>
    <property type="match status" value="1"/>
</dbReference>
<dbReference type="GO" id="GO:0000407">
    <property type="term" value="C:phagophore assembly site"/>
    <property type="evidence" value="ECO:0007669"/>
    <property type="project" value="UniProtKB-SubCell"/>
</dbReference>
<dbReference type="GO" id="GO:0019779">
    <property type="term" value="F:Atg8 activating enzyme activity"/>
    <property type="evidence" value="ECO:0007669"/>
    <property type="project" value="TreeGrafter"/>
</dbReference>
<keyword evidence="7" id="KW-0833">Ubl conjugation pathway</keyword>
<comment type="subunit">
    <text evidence="7">Homodimer.</text>
</comment>
<sequence length="630" mass="70864">MVGDHMKFTIPCQSFLDTSFFQELARLKLEVLKLDSSRKELTSRIDIKHIPKGSSCAHLFLSNESFGDEPQSGTGLPVKGSLYNYNTIEDFKKVDKASLLNQRAQEAWKESQDDPNNCVRFFVISFADLKSYKFFHWVCVPCFQLESLNLKVTASGTLTDFDKYDSWFDTYPECWSCLEDSDGGLRNFSKDEVTDCATLIVRDTSTIKMVPSALVKNFVSLFKLFVPKLDSIRLILVRSDASSSFWMEVKLCTDREISASALKVSGWERNSQNKLTPRATDLSTLLDPLQVADQSLDLNLKLMKWRIAPELDLDVIKNTSVLLLGAGTLGCYVGRALLAWGVREITFVDNGRVSYSNPVRQPLFVFDSCGKPKAATAAESLRKIFPLVKTRGVDLQVPMIGHPVMNETKEQRDFETLHELVRSHDVIFLLMDSRETRWLPTVLGCAENKIVINAALGFDSYVVMRHGAYSEQEENRHGCYFCQDVVAPSDSLADRTLDQMCTVTRPGVALMAASQSVELLVSLLQHQDRNTNEVSTKTILGDLPHQVRGFLSEFKTLQLRSPAFKQCSACSSSVVEAFRAHGWDFVAAALNNYKYVEDLSGLTNVQAKAEDALKDIFEDWDEELDEDLLV</sequence>
<dbReference type="PANTHER" id="PTHR10953">
    <property type="entry name" value="UBIQUITIN-ACTIVATING ENZYME E1"/>
    <property type="match status" value="1"/>
</dbReference>
<dbReference type="InterPro" id="IPR035985">
    <property type="entry name" value="Ubiquitin-activating_enz"/>
</dbReference>
<comment type="function">
    <text evidence="7">E1-like activating enzyme involved in the 2 ubiquitin-like systems required for cytoplasm to vacuole transport (Cvt) and autophagy. Activates ATG12 for its conjugation with ATG5 and ATG8 for its conjugation with phosphatidylethanolamine. Both systems are needed for the ATG8 association to Cvt vesicles and autophagosomes membranes. Autophagy is essential for maintenance of amino acid levels and protein synthesis under nitrogen starvation. Required for selective autophagic degradation of the nucleus (nucleophagy) as well as for mitophagy which contributes to regulate mitochondrial quantity and quality by eliminating the mitochondria to a basal level to fulfill cellular energy requirements and preventing excess ROS production.</text>
</comment>
<keyword evidence="4 7" id="KW-0653">Protein transport</keyword>
<keyword evidence="7" id="KW-0963">Cytoplasm</keyword>
<evidence type="ECO:0000313" key="11">
    <source>
        <dbReference type="Proteomes" id="UP000191144"/>
    </source>
</evidence>
<dbReference type="AlphaFoldDB" id="A0A1G4IWU4"/>
<feature type="domain" description="THIF-type NAD/FAD binding fold" evidence="8">
    <location>
        <begin position="303"/>
        <end position="537"/>
    </location>
</feature>
<comment type="similarity">
    <text evidence="1 7">Belongs to the ATG7 family.</text>
</comment>
<dbReference type="GO" id="GO:0032446">
    <property type="term" value="P:protein modification by small protein conjugation"/>
    <property type="evidence" value="ECO:0007669"/>
    <property type="project" value="TreeGrafter"/>
</dbReference>
<dbReference type="InterPro" id="IPR042522">
    <property type="entry name" value="Atg7_N_1"/>
</dbReference>
<dbReference type="Pfam" id="PF00899">
    <property type="entry name" value="ThiF"/>
    <property type="match status" value="1"/>
</dbReference>
<dbReference type="GO" id="GO:0015031">
    <property type="term" value="P:protein transport"/>
    <property type="evidence" value="ECO:0007669"/>
    <property type="project" value="UniProtKB-UniRule"/>
</dbReference>
<evidence type="ECO:0000313" key="10">
    <source>
        <dbReference type="EMBL" id="SCU81587.1"/>
    </source>
</evidence>
<dbReference type="InterPro" id="IPR000594">
    <property type="entry name" value="ThiF_NAD_FAD-bd"/>
</dbReference>
<evidence type="ECO:0000256" key="2">
    <source>
        <dbReference type="ARBA" id="ARBA00017647"/>
    </source>
</evidence>
<evidence type="ECO:0000256" key="3">
    <source>
        <dbReference type="ARBA" id="ARBA00022448"/>
    </source>
</evidence>
<dbReference type="OrthoDB" id="338614at2759"/>
<keyword evidence="5 7" id="KW-0072">Autophagy</keyword>
<dbReference type="GO" id="GO:0000045">
    <property type="term" value="P:autophagosome assembly"/>
    <property type="evidence" value="ECO:0007669"/>
    <property type="project" value="TreeGrafter"/>
</dbReference>
<feature type="active site" description="Glycyl thioester intermediate" evidence="6">
    <location>
        <position position="501"/>
    </location>
</feature>
<dbReference type="Pfam" id="PF16420">
    <property type="entry name" value="ATG7_N"/>
    <property type="match status" value="1"/>
</dbReference>
<dbReference type="InterPro" id="IPR032197">
    <property type="entry name" value="Atg7_N"/>
</dbReference>
<evidence type="ECO:0000256" key="7">
    <source>
        <dbReference type="RuleBase" id="RU366022"/>
    </source>
</evidence>
<gene>
    <name evidence="10" type="ORF">LAME_0B07800G</name>
</gene>
<dbReference type="Gene3D" id="3.40.140.100">
    <property type="entry name" value="Ubiquitin-like modifier-activating enzyme ATG7 C-terminal domain"/>
    <property type="match status" value="1"/>
</dbReference>
<dbReference type="GO" id="GO:0000422">
    <property type="term" value="P:autophagy of mitochondrion"/>
    <property type="evidence" value="ECO:0007669"/>
    <property type="project" value="TreeGrafter"/>
</dbReference>
<protein>
    <recommendedName>
        <fullName evidence="2 7">Ubiquitin-like modifier-activating enzyme ATG7</fullName>
    </recommendedName>
    <alternativeName>
        <fullName evidence="7">Autophagy-related protein 7</fullName>
    </alternativeName>
</protein>
<evidence type="ECO:0000256" key="1">
    <source>
        <dbReference type="ARBA" id="ARBA00010931"/>
    </source>
</evidence>
<proteinExistence type="inferred from homology"/>
<dbReference type="NCBIfam" id="TIGR01381">
    <property type="entry name" value="E1_like_apg7"/>
    <property type="match status" value="1"/>
</dbReference>
<dbReference type="GO" id="GO:0019778">
    <property type="term" value="F:Atg12 activating enzyme activity"/>
    <property type="evidence" value="ECO:0007669"/>
    <property type="project" value="TreeGrafter"/>
</dbReference>
<organism evidence="10 11">
    <name type="scientific">Lachancea meyersii CBS 8951</name>
    <dbReference type="NCBI Taxonomy" id="1266667"/>
    <lineage>
        <taxon>Eukaryota</taxon>
        <taxon>Fungi</taxon>
        <taxon>Dikarya</taxon>
        <taxon>Ascomycota</taxon>
        <taxon>Saccharomycotina</taxon>
        <taxon>Saccharomycetes</taxon>
        <taxon>Saccharomycetales</taxon>
        <taxon>Saccharomycetaceae</taxon>
        <taxon>Lachancea</taxon>
    </lineage>
</organism>
<dbReference type="EMBL" id="LT598478">
    <property type="protein sequence ID" value="SCU81587.1"/>
    <property type="molecule type" value="Genomic_DNA"/>
</dbReference>
<dbReference type="InterPro" id="IPR042523">
    <property type="entry name" value="Atg7_N_2"/>
</dbReference>
<keyword evidence="3 7" id="KW-0813">Transport</keyword>
<evidence type="ECO:0000259" key="8">
    <source>
        <dbReference type="Pfam" id="PF00899"/>
    </source>
</evidence>
<dbReference type="Gene3D" id="3.40.50.720">
    <property type="entry name" value="NAD(P)-binding Rossmann-like Domain"/>
    <property type="match status" value="1"/>
</dbReference>
<dbReference type="Proteomes" id="UP000191144">
    <property type="component" value="Chromosome B"/>
</dbReference>
<dbReference type="GO" id="GO:0006995">
    <property type="term" value="P:cellular response to nitrogen starvation"/>
    <property type="evidence" value="ECO:0007669"/>
    <property type="project" value="TreeGrafter"/>
</dbReference>
<evidence type="ECO:0000256" key="6">
    <source>
        <dbReference type="PIRSR" id="PIRSR606285-1"/>
    </source>
</evidence>
<reference evidence="11" key="1">
    <citation type="submission" date="2016-03" db="EMBL/GenBank/DDBJ databases">
        <authorList>
            <person name="Devillers Hugo."/>
        </authorList>
    </citation>
    <scope>NUCLEOTIDE SEQUENCE [LARGE SCALE GENOMIC DNA]</scope>
</reference>
<evidence type="ECO:0000256" key="4">
    <source>
        <dbReference type="ARBA" id="ARBA00022927"/>
    </source>
</evidence>
<dbReference type="InterPro" id="IPR006285">
    <property type="entry name" value="Atg7"/>
</dbReference>
<keyword evidence="11" id="KW-1185">Reference proteome</keyword>